<reference evidence="2 3" key="1">
    <citation type="journal article" date="2015" name="Genome Biol. Evol.">
        <title>Phylogenomic analyses indicate that early fungi evolved digesting cell walls of algal ancestors of land plants.</title>
        <authorList>
            <person name="Chang Y."/>
            <person name="Wang S."/>
            <person name="Sekimoto S."/>
            <person name="Aerts A.L."/>
            <person name="Choi C."/>
            <person name="Clum A."/>
            <person name="LaButti K.M."/>
            <person name="Lindquist E.A."/>
            <person name="Yee Ngan C."/>
            <person name="Ohm R.A."/>
            <person name="Salamov A.A."/>
            <person name="Grigoriev I.V."/>
            <person name="Spatafora J.W."/>
            <person name="Berbee M.L."/>
        </authorList>
    </citation>
    <scope>NUCLEOTIDE SEQUENCE [LARGE SCALE GENOMIC DNA]</scope>
    <source>
        <strain evidence="2 3">NRRL 28638</strain>
    </source>
</reference>
<dbReference type="Proteomes" id="UP000070444">
    <property type="component" value="Unassembled WGS sequence"/>
</dbReference>
<evidence type="ECO:0000313" key="2">
    <source>
        <dbReference type="EMBL" id="KXN65968.1"/>
    </source>
</evidence>
<dbReference type="AlphaFoldDB" id="A0A137NTF5"/>
<evidence type="ECO:0000256" key="1">
    <source>
        <dbReference type="SAM" id="MobiDB-lite"/>
    </source>
</evidence>
<feature type="non-terminal residue" evidence="2">
    <location>
        <position position="1"/>
    </location>
</feature>
<dbReference type="InterPro" id="IPR036047">
    <property type="entry name" value="F-box-like_dom_sf"/>
</dbReference>
<dbReference type="SUPFAM" id="SSF81383">
    <property type="entry name" value="F-box domain"/>
    <property type="match status" value="1"/>
</dbReference>
<dbReference type="Gene3D" id="3.80.10.10">
    <property type="entry name" value="Ribonuclease Inhibitor"/>
    <property type="match status" value="1"/>
</dbReference>
<gene>
    <name evidence="2" type="ORF">CONCODRAFT_80635</name>
</gene>
<sequence>MARIYRTSIKNNQSKEDSTSNLGVNRKPANIKKARKLVENNSQIIKRSDNWNINSILSNILAYTNHKDLIEFNTVCKKWNHLTTSIIHKSIKLQRSRAIKNKCYDKNLNKTTIADLEVIECIKNNSKHAQLVKEFKLNEKLEPQRAIEFFETFKFITNLTIDRLKMSQDQFLGMIHPLNFLEELNLSCLTINKIVKNKFYTNAVQLPPTLKKLSFEAVNLINNPQLFNQTINSHSNLVEFKFKMYNQTDILEPFLKNYPTLKIFEYDNQMLENPQDIISIFESNPQLLALRLTIKCWSNLIANAINHNLINLEEFRFTEPLMYHEDSLPVFFKFSQHTKIKILNLTWDRLSECSLNSILLNCPYLEDLSLVHTAINQVENPVISLKLPKSKIKKLTISCRNLNESSLDSILLNCPLLEDIDIQLPFVWKDWMNLIGKRCTKLQKLKVSMPVLRSGVDPERTFQETFQRDILVNNYSAYANTLTSLTLNQFDFHFAKEEHFNSFNKLKSIYFPCQRYSHSYVFHPKIDFNKDLWPNYRINIRNQNSSVDVELIKNKY</sequence>
<protein>
    <recommendedName>
        <fullName evidence="4">RNI-like protein</fullName>
    </recommendedName>
</protein>
<accession>A0A137NTF5</accession>
<evidence type="ECO:0000313" key="3">
    <source>
        <dbReference type="Proteomes" id="UP000070444"/>
    </source>
</evidence>
<dbReference type="SUPFAM" id="SSF52047">
    <property type="entry name" value="RNI-like"/>
    <property type="match status" value="1"/>
</dbReference>
<dbReference type="EMBL" id="KQ964788">
    <property type="protein sequence ID" value="KXN65968.1"/>
    <property type="molecule type" value="Genomic_DNA"/>
</dbReference>
<feature type="region of interest" description="Disordered" evidence="1">
    <location>
        <begin position="1"/>
        <end position="25"/>
    </location>
</feature>
<name>A0A137NTF5_CONC2</name>
<evidence type="ECO:0008006" key="4">
    <source>
        <dbReference type="Google" id="ProtNLM"/>
    </source>
</evidence>
<proteinExistence type="predicted"/>
<keyword evidence="3" id="KW-1185">Reference proteome</keyword>
<dbReference type="InterPro" id="IPR032675">
    <property type="entry name" value="LRR_dom_sf"/>
</dbReference>
<organism evidence="2 3">
    <name type="scientific">Conidiobolus coronatus (strain ATCC 28846 / CBS 209.66 / NRRL 28638)</name>
    <name type="common">Delacroixia coronata</name>
    <dbReference type="NCBI Taxonomy" id="796925"/>
    <lineage>
        <taxon>Eukaryota</taxon>
        <taxon>Fungi</taxon>
        <taxon>Fungi incertae sedis</taxon>
        <taxon>Zoopagomycota</taxon>
        <taxon>Entomophthoromycotina</taxon>
        <taxon>Entomophthoromycetes</taxon>
        <taxon>Entomophthorales</taxon>
        <taxon>Ancylistaceae</taxon>
        <taxon>Conidiobolus</taxon>
    </lineage>
</organism>